<dbReference type="EMBL" id="RCHS01003824">
    <property type="protein sequence ID" value="RMX39363.1"/>
    <property type="molecule type" value="Genomic_DNA"/>
</dbReference>
<comment type="caution">
    <text evidence="6">The sequence shown here is derived from an EMBL/GenBank/DDBJ whole genome shotgun (WGS) entry which is preliminary data.</text>
</comment>
<dbReference type="PANTHER" id="PTHR24251">
    <property type="entry name" value="OVOCHYMASE-RELATED"/>
    <property type="match status" value="1"/>
</dbReference>
<dbReference type="InterPro" id="IPR000859">
    <property type="entry name" value="CUB_dom"/>
</dbReference>
<protein>
    <recommendedName>
        <fullName evidence="5">CUB domain-containing protein</fullName>
    </recommendedName>
</protein>
<dbReference type="AlphaFoldDB" id="A0A3M6TDB5"/>
<reference evidence="6 7" key="1">
    <citation type="journal article" date="2018" name="Sci. Rep.">
        <title>Comparative analysis of the Pocillopora damicornis genome highlights role of immune system in coral evolution.</title>
        <authorList>
            <person name="Cunning R."/>
            <person name="Bay R.A."/>
            <person name="Gillette P."/>
            <person name="Baker A.C."/>
            <person name="Traylor-Knowles N."/>
        </authorList>
    </citation>
    <scope>NUCLEOTIDE SEQUENCE [LARGE SCALE GENOMIC DNA]</scope>
    <source>
        <strain evidence="6">RSMAS</strain>
        <tissue evidence="6">Whole animal</tissue>
    </source>
</reference>
<dbReference type="CDD" id="cd00041">
    <property type="entry name" value="CUB"/>
    <property type="match status" value="1"/>
</dbReference>
<evidence type="ECO:0000256" key="4">
    <source>
        <dbReference type="SAM" id="SignalP"/>
    </source>
</evidence>
<evidence type="ECO:0000256" key="1">
    <source>
        <dbReference type="ARBA" id="ARBA00022737"/>
    </source>
</evidence>
<dbReference type="PROSITE" id="PS01180">
    <property type="entry name" value="CUB"/>
    <property type="match status" value="1"/>
</dbReference>
<dbReference type="STRING" id="46731.A0A3M6TDB5"/>
<sequence length="206" mass="23258">MKWFWVVISMFQCVPNFIQSTTAPITQTLNGGSSTPPPVTKSPATTLAYTVTSYTSHTSHTTYSVFKCDPQTLSKEGSFHSPNFPDKYPARANCQWTIQIPKKLSEKYHFIKLQFQAFSVEYHTSCGFDSVKVYDNAGSNKTLLGSFCGFDIPPPLQSTTSKMTVIFTSDYVMQFVGFNVTVEFTNTKESIYSIVQYQFLPDFRLC</sequence>
<gene>
    <name evidence="6" type="ORF">pdam_00017915</name>
</gene>
<keyword evidence="7" id="KW-1185">Reference proteome</keyword>
<dbReference type="InterPro" id="IPR035914">
    <property type="entry name" value="Sperma_CUB_dom_sf"/>
</dbReference>
<feature type="domain" description="CUB" evidence="5">
    <location>
        <begin position="68"/>
        <end position="185"/>
    </location>
</feature>
<comment type="caution">
    <text evidence="3">Lacks conserved residue(s) required for the propagation of feature annotation.</text>
</comment>
<evidence type="ECO:0000313" key="6">
    <source>
        <dbReference type="EMBL" id="RMX39363.1"/>
    </source>
</evidence>
<accession>A0A3M6TDB5</accession>
<keyword evidence="1" id="KW-0677">Repeat</keyword>
<evidence type="ECO:0000256" key="2">
    <source>
        <dbReference type="ARBA" id="ARBA00023157"/>
    </source>
</evidence>
<dbReference type="Proteomes" id="UP000275408">
    <property type="component" value="Unassembled WGS sequence"/>
</dbReference>
<dbReference type="SMART" id="SM00042">
    <property type="entry name" value="CUB"/>
    <property type="match status" value="1"/>
</dbReference>
<dbReference type="FunFam" id="2.60.120.290:FF:000013">
    <property type="entry name" value="Membrane frizzled-related protein"/>
    <property type="match status" value="1"/>
</dbReference>
<name>A0A3M6TDB5_POCDA</name>
<evidence type="ECO:0000259" key="5">
    <source>
        <dbReference type="PROSITE" id="PS01180"/>
    </source>
</evidence>
<evidence type="ECO:0000313" key="7">
    <source>
        <dbReference type="Proteomes" id="UP000275408"/>
    </source>
</evidence>
<feature type="signal peptide" evidence="4">
    <location>
        <begin position="1"/>
        <end position="20"/>
    </location>
</feature>
<dbReference type="Gene3D" id="2.60.120.290">
    <property type="entry name" value="Spermadhesin, CUB domain"/>
    <property type="match status" value="1"/>
</dbReference>
<feature type="chain" id="PRO_5017935169" description="CUB domain-containing protein" evidence="4">
    <location>
        <begin position="21"/>
        <end position="206"/>
    </location>
</feature>
<keyword evidence="2" id="KW-1015">Disulfide bond</keyword>
<evidence type="ECO:0000256" key="3">
    <source>
        <dbReference type="PROSITE-ProRule" id="PRU00059"/>
    </source>
</evidence>
<keyword evidence="4" id="KW-0732">Signal</keyword>
<organism evidence="6 7">
    <name type="scientific">Pocillopora damicornis</name>
    <name type="common">Cauliflower coral</name>
    <name type="synonym">Millepora damicornis</name>
    <dbReference type="NCBI Taxonomy" id="46731"/>
    <lineage>
        <taxon>Eukaryota</taxon>
        <taxon>Metazoa</taxon>
        <taxon>Cnidaria</taxon>
        <taxon>Anthozoa</taxon>
        <taxon>Hexacorallia</taxon>
        <taxon>Scleractinia</taxon>
        <taxon>Astrocoeniina</taxon>
        <taxon>Pocilloporidae</taxon>
        <taxon>Pocillopora</taxon>
    </lineage>
</organism>
<proteinExistence type="predicted"/>
<dbReference type="Pfam" id="PF00431">
    <property type="entry name" value="CUB"/>
    <property type="match status" value="1"/>
</dbReference>
<dbReference type="SUPFAM" id="SSF49854">
    <property type="entry name" value="Spermadhesin, CUB domain"/>
    <property type="match status" value="1"/>
</dbReference>